<evidence type="ECO:0000256" key="2">
    <source>
        <dbReference type="ARBA" id="ARBA00022692"/>
    </source>
</evidence>
<gene>
    <name evidence="7" type="ORF">CO020_00720</name>
</gene>
<evidence type="ECO:0000256" key="6">
    <source>
        <dbReference type="SAM" id="Phobius"/>
    </source>
</evidence>
<feature type="transmembrane region" description="Helical" evidence="6">
    <location>
        <begin position="103"/>
        <end position="119"/>
    </location>
</feature>
<proteinExistence type="predicted"/>
<dbReference type="GO" id="GO:0008360">
    <property type="term" value="P:regulation of cell shape"/>
    <property type="evidence" value="ECO:0007669"/>
    <property type="project" value="UniProtKB-KW"/>
</dbReference>
<dbReference type="AlphaFoldDB" id="A0A2M8G1A2"/>
<evidence type="ECO:0000313" key="8">
    <source>
        <dbReference type="Proteomes" id="UP000229674"/>
    </source>
</evidence>
<keyword evidence="5 6" id="KW-0472">Membrane</keyword>
<feature type="transmembrane region" description="Helical" evidence="6">
    <location>
        <begin position="36"/>
        <end position="55"/>
    </location>
</feature>
<keyword evidence="4 6" id="KW-1133">Transmembrane helix</keyword>
<evidence type="ECO:0008006" key="9">
    <source>
        <dbReference type="Google" id="ProtNLM"/>
    </source>
</evidence>
<feature type="transmembrane region" description="Helical" evidence="6">
    <location>
        <begin position="319"/>
        <end position="347"/>
    </location>
</feature>
<dbReference type="GO" id="GO:0051301">
    <property type="term" value="P:cell division"/>
    <property type="evidence" value="ECO:0007669"/>
    <property type="project" value="InterPro"/>
</dbReference>
<reference evidence="8" key="1">
    <citation type="submission" date="2017-09" db="EMBL/GenBank/DDBJ databases">
        <title>Depth-based differentiation of microbial function through sediment-hosted aquifers and enrichment of novel symbionts in the deep terrestrial subsurface.</title>
        <authorList>
            <person name="Probst A.J."/>
            <person name="Ladd B."/>
            <person name="Jarett J.K."/>
            <person name="Geller-Mcgrath D.E."/>
            <person name="Sieber C.M.K."/>
            <person name="Emerson J.B."/>
            <person name="Anantharaman K."/>
            <person name="Thomas B.C."/>
            <person name="Malmstrom R."/>
            <person name="Stieglmeier M."/>
            <person name="Klingl A."/>
            <person name="Woyke T."/>
            <person name="Ryan C.M."/>
            <person name="Banfield J.F."/>
        </authorList>
    </citation>
    <scope>NUCLEOTIDE SEQUENCE [LARGE SCALE GENOMIC DNA]</scope>
</reference>
<dbReference type="PANTHER" id="PTHR30474">
    <property type="entry name" value="CELL CYCLE PROTEIN"/>
    <property type="match status" value="1"/>
</dbReference>
<feature type="transmembrane region" description="Helical" evidence="6">
    <location>
        <begin position="126"/>
        <end position="146"/>
    </location>
</feature>
<evidence type="ECO:0000256" key="3">
    <source>
        <dbReference type="ARBA" id="ARBA00022960"/>
    </source>
</evidence>
<feature type="transmembrane region" description="Helical" evidence="6">
    <location>
        <begin position="152"/>
        <end position="168"/>
    </location>
</feature>
<organism evidence="7 8">
    <name type="scientific">Candidatus Colwellbacteria bacterium CG_4_9_14_0_2_um_filter_50_12</name>
    <dbReference type="NCBI Taxonomy" id="1974538"/>
    <lineage>
        <taxon>Bacteria</taxon>
        <taxon>Candidatus Colwelliibacteriota</taxon>
    </lineage>
</organism>
<dbReference type="Pfam" id="PF01098">
    <property type="entry name" value="FTSW_RODA_SPOVE"/>
    <property type="match status" value="1"/>
</dbReference>
<keyword evidence="3" id="KW-0133">Cell shape</keyword>
<dbReference type="Proteomes" id="UP000229674">
    <property type="component" value="Unassembled WGS sequence"/>
</dbReference>
<name>A0A2M8G1A2_9BACT</name>
<dbReference type="GO" id="GO:0005886">
    <property type="term" value="C:plasma membrane"/>
    <property type="evidence" value="ECO:0007669"/>
    <property type="project" value="TreeGrafter"/>
</dbReference>
<dbReference type="EMBL" id="PFQX01000029">
    <property type="protein sequence ID" value="PJC65424.1"/>
    <property type="molecule type" value="Genomic_DNA"/>
</dbReference>
<sequence length="356" mass="39153">MKWLRADPWLLGSVLFLIVAGLAVQASISSQLFVRQLVWVAIALIIIFALPRLNLRAAFSYRWVILGIYLGVLALLIFTYFVAPAVRGHRSWIDFGSFQIQPSEFMKAALIVLFSRFFALRHISIAHWGTIAVSFIYFVVPTVFVLLQPDTGTALVLFVIWFGYLLVSEIPWRHLIAFFLAFAVVGALAWNFGLANYQKERIRGLFNPSYEPLGINYNVIQAKIAVGSAGIFGKGFEQGTQVQLGFLPAAATDFAFSAFTEEWGLLGATLLIAAFLLLIYRILRIGIAAEDNFSRFICIGTAIFILTHLIINFGSNLGVLPVIGIGLPLVSYGGSNLLTAAVLIGIIQNIAGRAAF</sequence>
<feature type="transmembrane region" description="Helical" evidence="6">
    <location>
        <begin position="175"/>
        <end position="193"/>
    </location>
</feature>
<comment type="caution">
    <text evidence="7">The sequence shown here is derived from an EMBL/GenBank/DDBJ whole genome shotgun (WGS) entry which is preliminary data.</text>
</comment>
<dbReference type="InterPro" id="IPR001182">
    <property type="entry name" value="FtsW/RodA"/>
</dbReference>
<feature type="transmembrane region" description="Helical" evidence="6">
    <location>
        <begin position="263"/>
        <end position="283"/>
    </location>
</feature>
<evidence type="ECO:0000256" key="5">
    <source>
        <dbReference type="ARBA" id="ARBA00023136"/>
    </source>
</evidence>
<dbReference type="GO" id="GO:0032153">
    <property type="term" value="C:cell division site"/>
    <property type="evidence" value="ECO:0007669"/>
    <property type="project" value="TreeGrafter"/>
</dbReference>
<accession>A0A2M8G1A2</accession>
<protein>
    <recommendedName>
        <fullName evidence="9">Rod shape-determining protein RodA</fullName>
    </recommendedName>
</protein>
<evidence type="ECO:0000256" key="1">
    <source>
        <dbReference type="ARBA" id="ARBA00004141"/>
    </source>
</evidence>
<dbReference type="GO" id="GO:0015648">
    <property type="term" value="F:lipid-linked peptidoglycan transporter activity"/>
    <property type="evidence" value="ECO:0007669"/>
    <property type="project" value="TreeGrafter"/>
</dbReference>
<dbReference type="PANTHER" id="PTHR30474:SF1">
    <property type="entry name" value="PEPTIDOGLYCAN GLYCOSYLTRANSFERASE MRDB"/>
    <property type="match status" value="1"/>
</dbReference>
<comment type="subcellular location">
    <subcellularLocation>
        <location evidence="1">Membrane</location>
        <topology evidence="1">Multi-pass membrane protein</topology>
    </subcellularLocation>
</comment>
<feature type="transmembrane region" description="Helical" evidence="6">
    <location>
        <begin position="295"/>
        <end position="313"/>
    </location>
</feature>
<feature type="transmembrane region" description="Helical" evidence="6">
    <location>
        <begin position="62"/>
        <end position="83"/>
    </location>
</feature>
<evidence type="ECO:0000256" key="4">
    <source>
        <dbReference type="ARBA" id="ARBA00022989"/>
    </source>
</evidence>
<keyword evidence="2 6" id="KW-0812">Transmembrane</keyword>
<evidence type="ECO:0000313" key="7">
    <source>
        <dbReference type="EMBL" id="PJC65424.1"/>
    </source>
</evidence>